<dbReference type="SUPFAM" id="SSF56954">
    <property type="entry name" value="Outer membrane efflux proteins (OEP)"/>
    <property type="match status" value="1"/>
</dbReference>
<accession>A0A4Y6UKE6</accession>
<dbReference type="GO" id="GO:0015562">
    <property type="term" value="F:efflux transmembrane transporter activity"/>
    <property type="evidence" value="ECO:0007669"/>
    <property type="project" value="InterPro"/>
</dbReference>
<organism evidence="3 4">
    <name type="scientific">Swingsia samuiensis</name>
    <dbReference type="NCBI Taxonomy" id="1293412"/>
    <lineage>
        <taxon>Bacteria</taxon>
        <taxon>Pseudomonadati</taxon>
        <taxon>Pseudomonadota</taxon>
        <taxon>Alphaproteobacteria</taxon>
        <taxon>Acetobacterales</taxon>
        <taxon>Acetobacteraceae</taxon>
        <taxon>Swingsia</taxon>
    </lineage>
</organism>
<dbReference type="Pfam" id="PF02321">
    <property type="entry name" value="OEP"/>
    <property type="match status" value="2"/>
</dbReference>
<dbReference type="Gene3D" id="2.20.200.10">
    <property type="entry name" value="Outer membrane efflux proteins (OEP)"/>
    <property type="match status" value="1"/>
</dbReference>
<dbReference type="Proteomes" id="UP000316313">
    <property type="component" value="Chromosome"/>
</dbReference>
<name>A0A4Y6UKE6_9PROT</name>
<dbReference type="GO" id="GO:0005886">
    <property type="term" value="C:plasma membrane"/>
    <property type="evidence" value="ECO:0007669"/>
    <property type="project" value="UniProtKB-SubCell"/>
</dbReference>
<dbReference type="PANTHER" id="PTHR30203">
    <property type="entry name" value="OUTER MEMBRANE CATION EFFLUX PROTEIN"/>
    <property type="match status" value="1"/>
</dbReference>
<dbReference type="InterPro" id="IPR010131">
    <property type="entry name" value="MdtP/NodT-like"/>
</dbReference>
<keyword evidence="2" id="KW-0564">Palmitate</keyword>
<reference evidence="3 4" key="1">
    <citation type="submission" date="2019-03" db="EMBL/GenBank/DDBJ databases">
        <title>The complete genome sequence of Swingsia samuiensis NBRC107927(T).</title>
        <authorList>
            <person name="Chua K.-O."/>
            <person name="Chan K.-G."/>
            <person name="See-Too W.-S."/>
        </authorList>
    </citation>
    <scope>NUCLEOTIDE SEQUENCE [LARGE SCALE GENOMIC DNA]</scope>
    <source>
        <strain evidence="3 4">AH83</strain>
    </source>
</reference>
<keyword evidence="2" id="KW-0449">Lipoprotein</keyword>
<dbReference type="EMBL" id="CP038141">
    <property type="protein sequence ID" value="QDH16857.1"/>
    <property type="molecule type" value="Genomic_DNA"/>
</dbReference>
<evidence type="ECO:0000256" key="2">
    <source>
        <dbReference type="RuleBase" id="RU362097"/>
    </source>
</evidence>
<keyword evidence="2" id="KW-0472">Membrane</keyword>
<keyword evidence="2" id="KW-1134">Transmembrane beta strand</keyword>
<dbReference type="RefSeq" id="WP_141460230.1">
    <property type="nucleotide sequence ID" value="NZ_CP038141.1"/>
</dbReference>
<dbReference type="OrthoDB" id="9783100at2"/>
<keyword evidence="4" id="KW-1185">Reference proteome</keyword>
<sequence length="503" mass="55148">MKRFLRYTTAIIATSYLAGCKVGPDYKRPDLPKGMDYQSTPLTNTSGRGTNAFDVSQHFQTGVDVPGKWWELFQNPVLNSFVEQALAHNQSLAGMQAGLKSAWEQRRIEGAGLYPTVSASFNPTRNKTSKALSPVPNSNLWLYSMHTAQLNIGYVPDLWGGVRRAIEAASAQAEIQRFQLEATAITLISNIVSTTINEASIRAQISATEDLIASQKETLNTLKARQRLGDASLQDVVTQLASVAQLEATLPPLRQQLAQTRDQLAVLAGVAPNSPLPEFYLEQYKLPNELPVSFPSALLEQRPDVRAAQAQIKSASAQVGVAIANRLPNLQLSATPGEVMDKMHDFFRPGYGNWTLSATLMQPIFQGGSLLHAERQAKDNLLQAKDNYEATVISAIQDVADTLYALKYDADTLEANQTNYDAAGRSLKIVKGQLRLGDVSELTVLQAQQAYAQARLSLVQAQSARFSDSVALFQSLGGGWWNRNDLGMSPKDQEKLGKSLWPW</sequence>
<dbReference type="KEGG" id="ssam:E3D00_04195"/>
<evidence type="ECO:0000256" key="1">
    <source>
        <dbReference type="ARBA" id="ARBA00007613"/>
    </source>
</evidence>
<comment type="similarity">
    <text evidence="1 2">Belongs to the outer membrane factor (OMF) (TC 1.B.17) family.</text>
</comment>
<dbReference type="NCBIfam" id="TIGR01845">
    <property type="entry name" value="outer_NodT"/>
    <property type="match status" value="1"/>
</dbReference>
<protein>
    <submittedName>
        <fullName evidence="3">Efflux transporter outer membrane subunit</fullName>
    </submittedName>
</protein>
<keyword evidence="2" id="KW-0812">Transmembrane</keyword>
<evidence type="ECO:0000313" key="4">
    <source>
        <dbReference type="Proteomes" id="UP000316313"/>
    </source>
</evidence>
<dbReference type="AlphaFoldDB" id="A0A4Y6UKE6"/>
<proteinExistence type="inferred from homology"/>
<gene>
    <name evidence="3" type="ORF">E3D00_04195</name>
</gene>
<dbReference type="InterPro" id="IPR003423">
    <property type="entry name" value="OMP_efflux"/>
</dbReference>
<dbReference type="PANTHER" id="PTHR30203:SF33">
    <property type="entry name" value="BLR4455 PROTEIN"/>
    <property type="match status" value="1"/>
</dbReference>
<evidence type="ECO:0000313" key="3">
    <source>
        <dbReference type="EMBL" id="QDH16857.1"/>
    </source>
</evidence>
<dbReference type="Gene3D" id="1.20.1600.10">
    <property type="entry name" value="Outer membrane efflux proteins (OEP)"/>
    <property type="match status" value="1"/>
</dbReference>
<comment type="subcellular location">
    <subcellularLocation>
        <location evidence="2">Cell membrane</location>
        <topology evidence="2">Lipid-anchor</topology>
    </subcellularLocation>
</comment>